<dbReference type="CDD" id="cd04301">
    <property type="entry name" value="NAT_SF"/>
    <property type="match status" value="1"/>
</dbReference>
<evidence type="ECO:0000313" key="4">
    <source>
        <dbReference type="Proteomes" id="UP000567179"/>
    </source>
</evidence>
<protein>
    <recommendedName>
        <fullName evidence="2">N-acetyltransferase domain-containing protein</fullName>
    </recommendedName>
</protein>
<dbReference type="GO" id="GO:0016747">
    <property type="term" value="F:acyltransferase activity, transferring groups other than amino-acyl groups"/>
    <property type="evidence" value="ECO:0007669"/>
    <property type="project" value="InterPro"/>
</dbReference>
<dbReference type="SUPFAM" id="SSF55729">
    <property type="entry name" value="Acyl-CoA N-acyltransferases (Nat)"/>
    <property type="match status" value="1"/>
</dbReference>
<keyword evidence="4" id="KW-1185">Reference proteome</keyword>
<dbReference type="PANTHER" id="PTHR42791:SF1">
    <property type="entry name" value="N-ACETYLTRANSFERASE DOMAIN-CONTAINING PROTEIN"/>
    <property type="match status" value="1"/>
</dbReference>
<proteinExistence type="predicted"/>
<evidence type="ECO:0000259" key="2">
    <source>
        <dbReference type="Pfam" id="PF13508"/>
    </source>
</evidence>
<dbReference type="InterPro" id="IPR052523">
    <property type="entry name" value="Trichothecene_AcTrans"/>
</dbReference>
<dbReference type="InterPro" id="IPR016181">
    <property type="entry name" value="Acyl_CoA_acyltransferase"/>
</dbReference>
<dbReference type="EMBL" id="JAACJJ010000014">
    <property type="protein sequence ID" value="KAF5326697.1"/>
    <property type="molecule type" value="Genomic_DNA"/>
</dbReference>
<dbReference type="Gene3D" id="3.40.630.30">
    <property type="match status" value="1"/>
</dbReference>
<dbReference type="AlphaFoldDB" id="A0A8H5F7S3"/>
<dbReference type="OrthoDB" id="2744543at2759"/>
<dbReference type="InterPro" id="IPR000182">
    <property type="entry name" value="GNAT_dom"/>
</dbReference>
<dbReference type="Proteomes" id="UP000567179">
    <property type="component" value="Unassembled WGS sequence"/>
</dbReference>
<reference evidence="3 4" key="1">
    <citation type="journal article" date="2020" name="ISME J.">
        <title>Uncovering the hidden diversity of litter-decomposition mechanisms in mushroom-forming fungi.</title>
        <authorList>
            <person name="Floudas D."/>
            <person name="Bentzer J."/>
            <person name="Ahren D."/>
            <person name="Johansson T."/>
            <person name="Persson P."/>
            <person name="Tunlid A."/>
        </authorList>
    </citation>
    <scope>NUCLEOTIDE SEQUENCE [LARGE SCALE GENOMIC DNA]</scope>
    <source>
        <strain evidence="3 4">CBS 101986</strain>
    </source>
</reference>
<feature type="domain" description="N-acetyltransferase" evidence="2">
    <location>
        <begin position="156"/>
        <end position="215"/>
    </location>
</feature>
<gene>
    <name evidence="3" type="ORF">D9619_004499</name>
</gene>
<sequence length="264" mass="29513">MAAFSISNDTLEKGEGNHALDAKFTDSQINARPMGLKDVWGGAKTWINAFKDDPTAEYLRADKAPFAEKWYGRYVYCACLALWCRGKVVFTVDGAVSWSSGDAPEPKTPFNARREQLAIYILKRAAGKLTPEQEQRSKERGIKHRAALAEAFPSDRRENMYYLQGLVTDPAQQGRGLGSAVLRAFTACADKSRRGCWLISTNANNSGFYNSHGFKTAASYLLGDQNPNWKKKPVLVEIMIRQPEDETRADKNPTEIHLNTSEKE</sequence>
<evidence type="ECO:0000256" key="1">
    <source>
        <dbReference type="SAM" id="MobiDB-lite"/>
    </source>
</evidence>
<dbReference type="Pfam" id="PF13508">
    <property type="entry name" value="Acetyltransf_7"/>
    <property type="match status" value="1"/>
</dbReference>
<dbReference type="PANTHER" id="PTHR42791">
    <property type="entry name" value="GNAT FAMILY ACETYLTRANSFERASE"/>
    <property type="match status" value="1"/>
</dbReference>
<organism evidence="3 4">
    <name type="scientific">Psilocybe cf. subviscida</name>
    <dbReference type="NCBI Taxonomy" id="2480587"/>
    <lineage>
        <taxon>Eukaryota</taxon>
        <taxon>Fungi</taxon>
        <taxon>Dikarya</taxon>
        <taxon>Basidiomycota</taxon>
        <taxon>Agaricomycotina</taxon>
        <taxon>Agaricomycetes</taxon>
        <taxon>Agaricomycetidae</taxon>
        <taxon>Agaricales</taxon>
        <taxon>Agaricineae</taxon>
        <taxon>Strophariaceae</taxon>
        <taxon>Psilocybe</taxon>
    </lineage>
</organism>
<name>A0A8H5F7S3_9AGAR</name>
<feature type="region of interest" description="Disordered" evidence="1">
    <location>
        <begin position="242"/>
        <end position="264"/>
    </location>
</feature>
<evidence type="ECO:0000313" key="3">
    <source>
        <dbReference type="EMBL" id="KAF5326697.1"/>
    </source>
</evidence>
<accession>A0A8H5F7S3</accession>
<comment type="caution">
    <text evidence="3">The sequence shown here is derived from an EMBL/GenBank/DDBJ whole genome shotgun (WGS) entry which is preliminary data.</text>
</comment>